<gene>
    <name evidence="3" type="primary">Contig16506.g17568</name>
    <name evidence="3" type="ORF">STYLEM_6036</name>
</gene>
<keyword evidence="4" id="KW-1185">Reference proteome</keyword>
<feature type="region of interest" description="Disordered" evidence="2">
    <location>
        <begin position="480"/>
        <end position="524"/>
    </location>
</feature>
<protein>
    <submittedName>
        <fullName evidence="3">Uncharacterized protein</fullName>
    </submittedName>
</protein>
<evidence type="ECO:0000313" key="3">
    <source>
        <dbReference type="EMBL" id="CDW77068.1"/>
    </source>
</evidence>
<name>A0A078A476_STYLE</name>
<dbReference type="AlphaFoldDB" id="A0A078A476"/>
<reference evidence="3 4" key="1">
    <citation type="submission" date="2014-06" db="EMBL/GenBank/DDBJ databases">
        <authorList>
            <person name="Swart Estienne"/>
        </authorList>
    </citation>
    <scope>NUCLEOTIDE SEQUENCE [LARGE SCALE GENOMIC DNA]</scope>
    <source>
        <strain evidence="3 4">130c</strain>
    </source>
</reference>
<dbReference type="InParanoid" id="A0A078A476"/>
<accession>A0A078A476</accession>
<sequence length="619" mass="71962">MSSQASNSQTHTRQASFTSRVQQSSTIGGSNVAKPNLNIMRQFKYDQTIFDRPKTLSSFKSVSMQNQLKEQEDTLTKLQDKMNASKLPKGSQIEKEKERYQKMPIMLVFDYLKGFFFKSQNENEELKHKIEKLEKGENLDKILKSNNTGNAFSQENEQYMKDLKTTIDKLQFENSKIKMELEKTVKELTDFKAQKKQAMDTSQVIILEIKNDNEKLLKVIDDKNGQIELFKKDIQDRDIQIEKLKEKLVDTSKLQQKVKLLENKYATDINHIKAISMKENVDKKKGEGEHTKLLALNNVKDERILFLENEIKSFRDKVSTDRQTQNQVSKLSFRAEINEKISRKSEHEIARLKIRIEEKDRQIEKIKKDFDRVFEELKKYKKDAEKAIKYESIQGPQGNQMMNMGSNSAQSVIPYIPVDKNPYLLEEYQKKVREQEQVILGMRKKFKRMNLTEKKAYIKQKEFEMQRFEYEREIQDMRKYGGDKKKSHGYLSNGDSDSSLDERGYPPSTKIKHDDGSVSNMPRSSSIQKLTSGLQSKMLFNQVGSQTQRNFKTASGALLVNTNNKDSVAWSNNENLKTLKETRMTLNTLNTNNELGSDLNDKSSKRFGSVKTQLQKLNL</sequence>
<organism evidence="3 4">
    <name type="scientific">Stylonychia lemnae</name>
    <name type="common">Ciliate</name>
    <dbReference type="NCBI Taxonomy" id="5949"/>
    <lineage>
        <taxon>Eukaryota</taxon>
        <taxon>Sar</taxon>
        <taxon>Alveolata</taxon>
        <taxon>Ciliophora</taxon>
        <taxon>Intramacronucleata</taxon>
        <taxon>Spirotrichea</taxon>
        <taxon>Stichotrichia</taxon>
        <taxon>Sporadotrichida</taxon>
        <taxon>Oxytrichidae</taxon>
        <taxon>Stylonychinae</taxon>
        <taxon>Stylonychia</taxon>
    </lineage>
</organism>
<evidence type="ECO:0000256" key="2">
    <source>
        <dbReference type="SAM" id="MobiDB-lite"/>
    </source>
</evidence>
<feature type="coiled-coil region" evidence="1">
    <location>
        <begin position="342"/>
        <end position="383"/>
    </location>
</feature>
<evidence type="ECO:0000256" key="1">
    <source>
        <dbReference type="SAM" id="Coils"/>
    </source>
</evidence>
<feature type="compositionally biased region" description="Polar residues" evidence="2">
    <location>
        <begin position="1"/>
        <end position="29"/>
    </location>
</feature>
<dbReference type="OrthoDB" id="297177at2759"/>
<keyword evidence="1" id="KW-0175">Coiled coil</keyword>
<evidence type="ECO:0000313" key="4">
    <source>
        <dbReference type="Proteomes" id="UP000039865"/>
    </source>
</evidence>
<feature type="region of interest" description="Disordered" evidence="2">
    <location>
        <begin position="1"/>
        <end position="33"/>
    </location>
</feature>
<feature type="coiled-coil region" evidence="1">
    <location>
        <begin position="227"/>
        <end position="264"/>
    </location>
</feature>
<dbReference type="Proteomes" id="UP000039865">
    <property type="component" value="Unassembled WGS sequence"/>
</dbReference>
<dbReference type="EMBL" id="CCKQ01005806">
    <property type="protein sequence ID" value="CDW77068.1"/>
    <property type="molecule type" value="Genomic_DNA"/>
</dbReference>
<proteinExistence type="predicted"/>
<feature type="coiled-coil region" evidence="1">
    <location>
        <begin position="160"/>
        <end position="201"/>
    </location>
</feature>